<dbReference type="PRINTS" id="PR00405">
    <property type="entry name" value="REVINTRACTNG"/>
</dbReference>
<feature type="domain" description="Arf-GAP" evidence="8">
    <location>
        <begin position="486"/>
        <end position="609"/>
    </location>
</feature>
<feature type="compositionally biased region" description="Polar residues" evidence="6">
    <location>
        <begin position="287"/>
        <end position="304"/>
    </location>
</feature>
<feature type="region of interest" description="Disordered" evidence="6">
    <location>
        <begin position="763"/>
        <end position="796"/>
    </location>
</feature>
<dbReference type="CDD" id="cd08204">
    <property type="entry name" value="ArfGap"/>
    <property type="match status" value="1"/>
</dbReference>
<gene>
    <name evidence="9" type="ORF">ACA1_101500</name>
</gene>
<feature type="compositionally biased region" description="Pro residues" evidence="6">
    <location>
        <begin position="856"/>
        <end position="866"/>
    </location>
</feature>
<dbReference type="GO" id="GO:0008270">
    <property type="term" value="F:zinc ion binding"/>
    <property type="evidence" value="ECO:0007669"/>
    <property type="project" value="UniProtKB-KW"/>
</dbReference>
<feature type="region of interest" description="Disordered" evidence="6">
    <location>
        <begin position="827"/>
        <end position="915"/>
    </location>
</feature>
<keyword evidence="4" id="KW-0862">Zinc</keyword>
<evidence type="ECO:0000256" key="2">
    <source>
        <dbReference type="ARBA" id="ARBA00022723"/>
    </source>
</evidence>
<keyword evidence="3 5" id="KW-0863">Zinc-finger</keyword>
<proteinExistence type="predicted"/>
<feature type="region of interest" description="Disordered" evidence="6">
    <location>
        <begin position="285"/>
        <end position="304"/>
    </location>
</feature>
<evidence type="ECO:0000256" key="5">
    <source>
        <dbReference type="PROSITE-ProRule" id="PRU00288"/>
    </source>
</evidence>
<dbReference type="PANTHER" id="PTHR23180">
    <property type="entry name" value="CENTAURIN/ARF"/>
    <property type="match status" value="1"/>
</dbReference>
<dbReference type="InterPro" id="IPR045258">
    <property type="entry name" value="ACAP1/2/3-like"/>
</dbReference>
<dbReference type="InterPro" id="IPR038508">
    <property type="entry name" value="ArfGAP_dom_sf"/>
</dbReference>
<dbReference type="FunFam" id="1.10.220.150:FF:000009">
    <property type="entry name" value="stromal membrane-associated protein 1 isoform X1"/>
    <property type="match status" value="1"/>
</dbReference>
<dbReference type="KEGG" id="acan:ACA1_101500"/>
<feature type="domain" description="PH" evidence="7">
    <location>
        <begin position="663"/>
        <end position="757"/>
    </location>
</feature>
<dbReference type="Gene3D" id="2.30.29.30">
    <property type="entry name" value="Pleckstrin-homology domain (PH domain)/Phosphotyrosine-binding domain (PTB)"/>
    <property type="match status" value="4"/>
</dbReference>
<evidence type="ECO:0000259" key="8">
    <source>
        <dbReference type="PROSITE" id="PS50115"/>
    </source>
</evidence>
<feature type="compositionally biased region" description="Polar residues" evidence="6">
    <location>
        <begin position="451"/>
        <end position="464"/>
    </location>
</feature>
<feature type="compositionally biased region" description="Polar residues" evidence="6">
    <location>
        <begin position="765"/>
        <end position="786"/>
    </location>
</feature>
<dbReference type="Pfam" id="PF00169">
    <property type="entry name" value="PH"/>
    <property type="match status" value="4"/>
</dbReference>
<evidence type="ECO:0000259" key="7">
    <source>
        <dbReference type="PROSITE" id="PS50003"/>
    </source>
</evidence>
<dbReference type="InterPro" id="IPR037278">
    <property type="entry name" value="ARFGAP/RecO"/>
</dbReference>
<dbReference type="SMART" id="SM00233">
    <property type="entry name" value="PH"/>
    <property type="match status" value="4"/>
</dbReference>
<name>L8GH05_ACACF</name>
<dbReference type="PROSITE" id="PS50003">
    <property type="entry name" value="PH_DOMAIN"/>
    <property type="match status" value="3"/>
</dbReference>
<dbReference type="AlphaFoldDB" id="L8GH05"/>
<dbReference type="InterPro" id="IPR011993">
    <property type="entry name" value="PH-like_dom_sf"/>
</dbReference>
<protein>
    <submittedName>
        <fullName evidence="9">PH domain containing protein</fullName>
    </submittedName>
</protein>
<evidence type="ECO:0000256" key="4">
    <source>
        <dbReference type="ARBA" id="ARBA00022833"/>
    </source>
</evidence>
<reference evidence="9 10" key="1">
    <citation type="journal article" date="2013" name="Genome Biol.">
        <title>Genome of Acanthamoeba castellanii highlights extensive lateral gene transfer and early evolution of tyrosine kinase signaling.</title>
        <authorList>
            <person name="Clarke M."/>
            <person name="Lohan A.J."/>
            <person name="Liu B."/>
            <person name="Lagkouvardos I."/>
            <person name="Roy S."/>
            <person name="Zafar N."/>
            <person name="Bertelli C."/>
            <person name="Schilde C."/>
            <person name="Kianianmomeni A."/>
            <person name="Burglin T.R."/>
            <person name="Frech C."/>
            <person name="Turcotte B."/>
            <person name="Kopec K.O."/>
            <person name="Synnott J.M."/>
            <person name="Choo C."/>
            <person name="Paponov I."/>
            <person name="Finkler A."/>
            <person name="Soon Heng Tan C."/>
            <person name="Hutchins A.P."/>
            <person name="Weinmeier T."/>
            <person name="Rattei T."/>
            <person name="Chu J.S."/>
            <person name="Gimenez G."/>
            <person name="Irimia M."/>
            <person name="Rigden D.J."/>
            <person name="Fitzpatrick D.A."/>
            <person name="Lorenzo-Morales J."/>
            <person name="Bateman A."/>
            <person name="Chiu C.H."/>
            <person name="Tang P."/>
            <person name="Hegemann P."/>
            <person name="Fromm H."/>
            <person name="Raoult D."/>
            <person name="Greub G."/>
            <person name="Miranda-Saavedra D."/>
            <person name="Chen N."/>
            <person name="Nash P."/>
            <person name="Ginger M.L."/>
            <person name="Horn M."/>
            <person name="Schaap P."/>
            <person name="Caler L."/>
            <person name="Loftus B."/>
        </authorList>
    </citation>
    <scope>NUCLEOTIDE SEQUENCE [LARGE SCALE GENOMIC DNA]</scope>
    <source>
        <strain evidence="9 10">Neff</strain>
    </source>
</reference>
<dbReference type="CDD" id="cd00821">
    <property type="entry name" value="PH"/>
    <property type="match status" value="2"/>
</dbReference>
<dbReference type="PROSITE" id="PS50115">
    <property type="entry name" value="ARFGAP"/>
    <property type="match status" value="1"/>
</dbReference>
<feature type="domain" description="PH" evidence="7">
    <location>
        <begin position="20"/>
        <end position="114"/>
    </location>
</feature>
<dbReference type="SMART" id="SM00105">
    <property type="entry name" value="ArfGap"/>
    <property type="match status" value="1"/>
</dbReference>
<feature type="domain" description="PH" evidence="7">
    <location>
        <begin position="174"/>
        <end position="419"/>
    </location>
</feature>
<dbReference type="GO" id="GO:0005096">
    <property type="term" value="F:GTPase activator activity"/>
    <property type="evidence" value="ECO:0007669"/>
    <property type="project" value="UniProtKB-KW"/>
</dbReference>
<dbReference type="Proteomes" id="UP000011083">
    <property type="component" value="Unassembled WGS sequence"/>
</dbReference>
<feature type="region of interest" description="Disordered" evidence="6">
    <location>
        <begin position="428"/>
        <end position="471"/>
    </location>
</feature>
<sequence length="915" mass="101904">MAFRGNQTYPHDLTPQVYKDVVKAGYVYMKESNKLWPRLYCVLTTYLSFYRLPTDTLPELVLELRFSSVLPVTTYPGGCRIKVITPSTSNHLVLQADSAADAQEWLSALQMVCKIVLSEDEKANQTTMEDDVEPLTTPLHEELDLDTKKNEEMSYDMMTMSGSNLARQRSFTNLILMEGPLLTMSHSKVWKEWRKRWFVLSRDHLRIFKSKQDTRSGVKASDRFEDKKLCFEVTTPEQSILVLAENADEMRNWIFTIRQASGRLLAEAMSDSSILGQGELPAEDLGMTSSGELPPHQTQMSPERSPMRSFSSLLIEKQAEVVAAPSGPICEGFLYKRKSPAKSGKRVWVALKVDSLYIYKHQGDATPLEFVNLLTSSVKVVDPVNHCFDVVLPNASFHLQAENANDLALWMAALRGIIELLLSNFKKSSASSSPARPRAMSASVVPDSRLTRQSPPTLMSSSADEMSLEDHGSDELVEDDRVLKPQALLDALAESDNEMCADCGEKDPRWVSINLGLYLCIECSGIHRSLGVHISKVRSIELDLWDKDTIQFMLDMGNKKANAIWEHCVPPELEASRPGPTSDRTTREEWTKHKYIKKTFANLAEIARFEATRALLPATAGASNGFVSPRSARSVSQRSIQRTGPVAANPWRPWQGVAKKKKSQYREGYLNQRGKISKAWAKRWFVLKTSVLFYYKVRGDNQPAGVIDLNECSLRKSETAKKANSFEIVSPTRVYVLYADTDASFKEWISALNKAVGMGNGLQLDKQSPVTQRTASLSPTGQNPSSPRRRGSIASSREAWVTAQYRTNSDANLLKTALTGVADSGAVEEADTAPTVSRVRSPSFGHQRIRTNSLEPPKPNKTPEPIPNASEAAEEEYASEKKEADRSPEPTADTTISDADQGTDEEKDPAHGEHA</sequence>
<dbReference type="SUPFAM" id="SSF50729">
    <property type="entry name" value="PH domain-like"/>
    <property type="match status" value="4"/>
</dbReference>
<dbReference type="InterPro" id="IPR001164">
    <property type="entry name" value="ArfGAP_dom"/>
</dbReference>
<dbReference type="Gene3D" id="1.10.220.150">
    <property type="entry name" value="Arf GTPase activating protein"/>
    <property type="match status" value="1"/>
</dbReference>
<feature type="compositionally biased region" description="Basic and acidic residues" evidence="6">
    <location>
        <begin position="878"/>
        <end position="888"/>
    </location>
</feature>
<dbReference type="InterPro" id="IPR001849">
    <property type="entry name" value="PH_domain"/>
</dbReference>
<evidence type="ECO:0000256" key="3">
    <source>
        <dbReference type="ARBA" id="ARBA00022771"/>
    </source>
</evidence>
<dbReference type="SUPFAM" id="SSF57863">
    <property type="entry name" value="ArfGap/RecO-like zinc finger"/>
    <property type="match status" value="1"/>
</dbReference>
<keyword evidence="1" id="KW-0343">GTPase activation</keyword>
<dbReference type="GO" id="GO:0005547">
    <property type="term" value="F:phosphatidylinositol-3,4,5-trisphosphate binding"/>
    <property type="evidence" value="ECO:0007669"/>
    <property type="project" value="UniProtKB-ARBA"/>
</dbReference>
<accession>L8GH05</accession>
<evidence type="ECO:0000256" key="6">
    <source>
        <dbReference type="SAM" id="MobiDB-lite"/>
    </source>
</evidence>
<dbReference type="VEuPathDB" id="AmoebaDB:ACA1_101500"/>
<dbReference type="OrthoDB" id="10266696at2759"/>
<evidence type="ECO:0000313" key="10">
    <source>
        <dbReference type="Proteomes" id="UP000011083"/>
    </source>
</evidence>
<dbReference type="Pfam" id="PF01412">
    <property type="entry name" value="ArfGap"/>
    <property type="match status" value="1"/>
</dbReference>
<evidence type="ECO:0000256" key="1">
    <source>
        <dbReference type="ARBA" id="ARBA00022468"/>
    </source>
</evidence>
<dbReference type="FunFam" id="2.30.29.30:FF:000286">
    <property type="entry name" value="PH-protein kinase domain containing protein"/>
    <property type="match status" value="1"/>
</dbReference>
<dbReference type="GeneID" id="14912537"/>
<keyword evidence="2" id="KW-0479">Metal-binding</keyword>
<dbReference type="EMBL" id="KB008133">
    <property type="protein sequence ID" value="ELR12089.1"/>
    <property type="molecule type" value="Genomic_DNA"/>
</dbReference>
<feature type="compositionally biased region" description="Low complexity" evidence="6">
    <location>
        <begin position="428"/>
        <end position="443"/>
    </location>
</feature>
<dbReference type="RefSeq" id="XP_004334102.1">
    <property type="nucleotide sequence ID" value="XM_004334054.1"/>
</dbReference>
<organism evidence="9 10">
    <name type="scientific">Acanthamoeba castellanii (strain ATCC 30010 / Neff)</name>
    <dbReference type="NCBI Taxonomy" id="1257118"/>
    <lineage>
        <taxon>Eukaryota</taxon>
        <taxon>Amoebozoa</taxon>
        <taxon>Discosea</taxon>
        <taxon>Longamoebia</taxon>
        <taxon>Centramoebida</taxon>
        <taxon>Acanthamoebidae</taxon>
        <taxon>Acanthamoeba</taxon>
    </lineage>
</organism>
<evidence type="ECO:0000313" key="9">
    <source>
        <dbReference type="EMBL" id="ELR12089.1"/>
    </source>
</evidence>
<dbReference type="PANTHER" id="PTHR23180:SF160">
    <property type="entry name" value="ADP-RIBOSYLATION FACTOR GTPASE-ACTIVATING PROTEIN EFFECTOR PROTEIN 1"/>
    <property type="match status" value="1"/>
</dbReference>
<keyword evidence="10" id="KW-1185">Reference proteome</keyword>